<feature type="compositionally biased region" description="Basic and acidic residues" evidence="2">
    <location>
        <begin position="284"/>
        <end position="328"/>
    </location>
</feature>
<dbReference type="EMBL" id="JEOB01000001">
    <property type="protein sequence ID" value="EXM40753.1"/>
    <property type="molecule type" value="Genomic_DNA"/>
</dbReference>
<dbReference type="InterPro" id="IPR011055">
    <property type="entry name" value="Dup_hybrid_motif"/>
</dbReference>
<dbReference type="Gene3D" id="2.70.70.10">
    <property type="entry name" value="Glucose Permease (Domain IIA)"/>
    <property type="match status" value="1"/>
</dbReference>
<protein>
    <submittedName>
        <fullName evidence="5">Peptidase M23</fullName>
    </submittedName>
</protein>
<evidence type="ECO:0000256" key="2">
    <source>
        <dbReference type="SAM" id="MobiDB-lite"/>
    </source>
</evidence>
<keyword evidence="3" id="KW-0732">Signal</keyword>
<dbReference type="RefSeq" id="WP_037285043.1">
    <property type="nucleotide sequence ID" value="NZ_JEOB01000001.1"/>
</dbReference>
<feature type="compositionally biased region" description="Acidic residues" evidence="2">
    <location>
        <begin position="349"/>
        <end position="366"/>
    </location>
</feature>
<feature type="coiled-coil region" evidence="1">
    <location>
        <begin position="51"/>
        <end position="127"/>
    </location>
</feature>
<evidence type="ECO:0000256" key="3">
    <source>
        <dbReference type="SAM" id="SignalP"/>
    </source>
</evidence>
<dbReference type="Pfam" id="PF01551">
    <property type="entry name" value="Peptidase_M23"/>
    <property type="match status" value="1"/>
</dbReference>
<dbReference type="GO" id="GO:0004222">
    <property type="term" value="F:metalloendopeptidase activity"/>
    <property type="evidence" value="ECO:0007669"/>
    <property type="project" value="TreeGrafter"/>
</dbReference>
<evidence type="ECO:0000259" key="4">
    <source>
        <dbReference type="Pfam" id="PF01551"/>
    </source>
</evidence>
<dbReference type="Proteomes" id="UP000021369">
    <property type="component" value="Unassembled WGS sequence"/>
</dbReference>
<feature type="chain" id="PRO_5038490944" evidence="3">
    <location>
        <begin position="28"/>
        <end position="535"/>
    </location>
</feature>
<keyword evidence="1" id="KW-0175">Coiled coil</keyword>
<gene>
    <name evidence="5" type="ORF">RASY3_03315</name>
</gene>
<dbReference type="AlphaFoldDB" id="A0A011W1M2"/>
<accession>A0A011W1M2</accession>
<dbReference type="SUPFAM" id="SSF51261">
    <property type="entry name" value="Duplicated hybrid motif"/>
    <property type="match status" value="1"/>
</dbReference>
<organism evidence="5 6">
    <name type="scientific">Ruminococcus albus SY3</name>
    <dbReference type="NCBI Taxonomy" id="1341156"/>
    <lineage>
        <taxon>Bacteria</taxon>
        <taxon>Bacillati</taxon>
        <taxon>Bacillota</taxon>
        <taxon>Clostridia</taxon>
        <taxon>Eubacteriales</taxon>
        <taxon>Oscillospiraceae</taxon>
        <taxon>Ruminococcus</taxon>
    </lineage>
</organism>
<dbReference type="PANTHER" id="PTHR21666:SF270">
    <property type="entry name" value="MUREIN HYDROLASE ACTIVATOR ENVC"/>
    <property type="match status" value="1"/>
</dbReference>
<evidence type="ECO:0000313" key="5">
    <source>
        <dbReference type="EMBL" id="EXM40753.1"/>
    </source>
</evidence>
<dbReference type="PATRIC" id="fig|1341156.4.peg.385"/>
<dbReference type="CDD" id="cd12797">
    <property type="entry name" value="M23_peptidase"/>
    <property type="match status" value="1"/>
</dbReference>
<evidence type="ECO:0000313" key="6">
    <source>
        <dbReference type="Proteomes" id="UP000021369"/>
    </source>
</evidence>
<evidence type="ECO:0000256" key="1">
    <source>
        <dbReference type="SAM" id="Coils"/>
    </source>
</evidence>
<feature type="signal peptide" evidence="3">
    <location>
        <begin position="1"/>
        <end position="27"/>
    </location>
</feature>
<dbReference type="InterPro" id="IPR016047">
    <property type="entry name" value="M23ase_b-sheet_dom"/>
</dbReference>
<keyword evidence="6" id="KW-1185">Reference proteome</keyword>
<dbReference type="Gene3D" id="6.10.250.3150">
    <property type="match status" value="1"/>
</dbReference>
<dbReference type="OrthoDB" id="5623881at2"/>
<sequence length="535" mass="59584">MSKLTGFKKAAACTAAVIICASAFSGAGNGMINADRGHALSSELQDNYKDIASKKKNIDELIAKQEELDKKIADTKNDISAEQENKEAIEEQIATVQKTILALNETISETQDEISALEVSIAEKEVQVAEQHEQIVQGVGDFKVRLKAMYVAGNNTYSDIIIGASDFYDMLMKMELVKRVAEHDDNMIDDLIALKDQYEADEAELNAQKAELEVKQADLETQKEANEKQRDKLAQLVSESQISIDKMSENKELYENNLAIIEQERKQFEKDLDDLYKERQAIKAEEKKKADEEKARQEEERRKKEEEEKAREEAEKRQREEDAKKAEQDDNDVQDNDDVDDNGGSNNVDADDGDISNSASDDDDSVEYVPPAPAPSAGKNAAYGYTNSKSNLTWPVPGHYNISFGFGWRNSGSLYGNHKGIDIYDSQIYNAEICAAEEGTVIRVENYCTHDYGKNYSCGCGGGYGRYCIIEHPDGKWTLYGHANNIIVSVGQHVEKEQVIGYVGSTGHSTGPHTHFEVQVDMGGYMAQVDPSNYV</sequence>
<feature type="domain" description="M23ase beta-sheet core" evidence="4">
    <location>
        <begin position="417"/>
        <end position="520"/>
    </location>
</feature>
<comment type="caution">
    <text evidence="5">The sequence shown here is derived from an EMBL/GenBank/DDBJ whole genome shotgun (WGS) entry which is preliminary data.</text>
</comment>
<dbReference type="PANTHER" id="PTHR21666">
    <property type="entry name" value="PEPTIDASE-RELATED"/>
    <property type="match status" value="1"/>
</dbReference>
<feature type="compositionally biased region" description="Acidic residues" evidence="2">
    <location>
        <begin position="329"/>
        <end position="341"/>
    </location>
</feature>
<reference evidence="5 6" key="1">
    <citation type="submission" date="2013-06" db="EMBL/GenBank/DDBJ databases">
        <title>Rumen cellulosomics: divergent fiber-degrading strategies revealed by comparative genome-wide analysis of six Ruminococcal strains.</title>
        <authorList>
            <person name="Dassa B."/>
            <person name="Borovok I."/>
            <person name="Lamed R."/>
            <person name="Flint H."/>
            <person name="Yeoman C.J."/>
            <person name="White B."/>
            <person name="Bayer E.A."/>
        </authorList>
    </citation>
    <scope>NUCLEOTIDE SEQUENCE [LARGE SCALE GENOMIC DNA]</scope>
    <source>
        <strain evidence="5 6">SY3</strain>
    </source>
</reference>
<feature type="region of interest" description="Disordered" evidence="2">
    <location>
        <begin position="284"/>
        <end position="381"/>
    </location>
</feature>
<name>A0A011W1M2_RUMAL</name>
<proteinExistence type="predicted"/>
<dbReference type="InterPro" id="IPR050570">
    <property type="entry name" value="Cell_wall_metabolism_enzyme"/>
</dbReference>